<comment type="cofactor">
    <cofactor evidence="1">
        <name>Co(2+)</name>
        <dbReference type="ChEBI" id="CHEBI:48828"/>
    </cofactor>
</comment>
<sequence>MKDPRVDKLADILVDYSAAVKKGDIVIIDFSGVRALPLVEAVYEKCLRRGARYVEYHFSTEELTRIFYETAGEAQLSYFPKHRLDAMKKANAYIGISATENTQSYAALEMAKMVRRQQVMRPISDRRVDHTRWVVTRYPTAGLAQDARMSLPAFEDLYFMACNIDWPDFAKKITRLWHMVRRAREVRIISSDTDLRFSKKGIPAVKSEGLRNMPDGEVFTAPVKDSIEGYITYNVPSLYHGKEFDGVRFEFKKGRIVDASCRFGSQKELEKILDADAGARYIGEFSFGLNKNIKAPMKNILFDEKICGSIHLTPGHAYKDADNGNRSSVHWDLVKMLRGDGEVYLDGRLIQKDGRFVAGELKGLNP</sequence>
<dbReference type="Proteomes" id="UP000287243">
    <property type="component" value="Chromosome"/>
</dbReference>
<evidence type="ECO:0000313" key="11">
    <source>
        <dbReference type="Proteomes" id="UP000287243"/>
    </source>
</evidence>
<dbReference type="OrthoDB" id="9803993at2"/>
<name>A0A410P5E3_VELA1</name>
<dbReference type="GO" id="GO:0046872">
    <property type="term" value="F:metal ion binding"/>
    <property type="evidence" value="ECO:0007669"/>
    <property type="project" value="UniProtKB-KW"/>
</dbReference>
<keyword evidence="7" id="KW-0479">Metal-binding</keyword>
<dbReference type="PRINTS" id="PR00919">
    <property type="entry name" value="THERMOPTASE"/>
</dbReference>
<keyword evidence="8" id="KW-0378">Hydrolase</keyword>
<evidence type="ECO:0000256" key="1">
    <source>
        <dbReference type="ARBA" id="ARBA00001941"/>
    </source>
</evidence>
<dbReference type="PANTHER" id="PTHR34448:SF1">
    <property type="entry name" value="BLL6088 PROTEIN"/>
    <property type="match status" value="1"/>
</dbReference>
<reference evidence="10 11" key="1">
    <citation type="submission" date="2017-01" db="EMBL/GenBank/DDBJ databases">
        <title>First insights into the biology of 'candidatus Vampirococcus archaeovorus'.</title>
        <authorList>
            <person name="Kizina J."/>
            <person name="Jordan S."/>
            <person name="Stueber K."/>
            <person name="Reinhardt R."/>
            <person name="Harder J."/>
        </authorList>
    </citation>
    <scope>NUCLEOTIDE SEQUENCE [LARGE SCALE GENOMIC DNA]</scope>
    <source>
        <strain evidence="10 11">LiM</strain>
    </source>
</reference>
<dbReference type="GO" id="GO:0006508">
    <property type="term" value="P:proteolysis"/>
    <property type="evidence" value="ECO:0007669"/>
    <property type="project" value="UniProtKB-KW"/>
</dbReference>
<dbReference type="GO" id="GO:0004177">
    <property type="term" value="F:aminopeptidase activity"/>
    <property type="evidence" value="ECO:0007669"/>
    <property type="project" value="UniProtKB-KW"/>
</dbReference>
<proteinExistence type="inferred from homology"/>
<dbReference type="InterPro" id="IPR052170">
    <property type="entry name" value="M29_Exopeptidase"/>
</dbReference>
<dbReference type="AlphaFoldDB" id="A0A410P5E3"/>
<accession>A0A410P5E3</accession>
<evidence type="ECO:0000256" key="4">
    <source>
        <dbReference type="ARBA" id="ARBA00008236"/>
    </source>
</evidence>
<dbReference type="InterPro" id="IPR035097">
    <property type="entry name" value="M29_N-terminal"/>
</dbReference>
<dbReference type="RefSeq" id="WP_128700122.1">
    <property type="nucleotide sequence ID" value="NZ_CP019384.1"/>
</dbReference>
<organism evidence="10 11">
    <name type="scientific">Velamenicoccus archaeovorus</name>
    <dbReference type="NCBI Taxonomy" id="1930593"/>
    <lineage>
        <taxon>Bacteria</taxon>
        <taxon>Pseudomonadati</taxon>
        <taxon>Candidatus Omnitrophota</taxon>
        <taxon>Candidatus Velamenicoccus</taxon>
    </lineage>
</organism>
<comment type="cofactor">
    <cofactor evidence="3">
        <name>Zn(2+)</name>
        <dbReference type="ChEBI" id="CHEBI:29105"/>
    </cofactor>
</comment>
<evidence type="ECO:0000256" key="9">
    <source>
        <dbReference type="ARBA" id="ARBA00023049"/>
    </source>
</evidence>
<evidence type="ECO:0000256" key="2">
    <source>
        <dbReference type="ARBA" id="ARBA00001946"/>
    </source>
</evidence>
<evidence type="ECO:0000256" key="7">
    <source>
        <dbReference type="ARBA" id="ARBA00022723"/>
    </source>
</evidence>
<comment type="cofactor">
    <cofactor evidence="2">
        <name>Mg(2+)</name>
        <dbReference type="ChEBI" id="CHEBI:18420"/>
    </cofactor>
</comment>
<dbReference type="GO" id="GO:0008237">
    <property type="term" value="F:metallopeptidase activity"/>
    <property type="evidence" value="ECO:0007669"/>
    <property type="project" value="UniProtKB-KW"/>
</dbReference>
<keyword evidence="9" id="KW-0482">Metalloprotease</keyword>
<evidence type="ECO:0000256" key="5">
    <source>
        <dbReference type="ARBA" id="ARBA00022438"/>
    </source>
</evidence>
<evidence type="ECO:0000313" key="10">
    <source>
        <dbReference type="EMBL" id="QAT17308.1"/>
    </source>
</evidence>
<dbReference type="PANTHER" id="PTHR34448">
    <property type="entry name" value="AMINOPEPTIDASE"/>
    <property type="match status" value="1"/>
</dbReference>
<evidence type="ECO:0000256" key="8">
    <source>
        <dbReference type="ARBA" id="ARBA00022801"/>
    </source>
</evidence>
<evidence type="ECO:0000256" key="3">
    <source>
        <dbReference type="ARBA" id="ARBA00001947"/>
    </source>
</evidence>
<dbReference type="Pfam" id="PF02073">
    <property type="entry name" value="Peptidase_M29"/>
    <property type="match status" value="1"/>
</dbReference>
<dbReference type="SUPFAM" id="SSF144052">
    <property type="entry name" value="Thermophilic metalloprotease-like"/>
    <property type="match status" value="1"/>
</dbReference>
<protein>
    <submittedName>
        <fullName evidence="10">Aminopeptidase</fullName>
    </submittedName>
</protein>
<keyword evidence="6" id="KW-0645">Protease</keyword>
<dbReference type="InterPro" id="IPR000787">
    <property type="entry name" value="Peptidase_M29"/>
</dbReference>
<gene>
    <name evidence="10" type="ORF">BU251_05970</name>
</gene>
<dbReference type="KEGG" id="vai:BU251_05970"/>
<comment type="similarity">
    <text evidence="4">Belongs to the peptidase M29 family.</text>
</comment>
<evidence type="ECO:0000256" key="6">
    <source>
        <dbReference type="ARBA" id="ARBA00022670"/>
    </source>
</evidence>
<dbReference type="Gene3D" id="3.40.1830.10">
    <property type="entry name" value="Thermophilic metalloprotease (M29)"/>
    <property type="match status" value="1"/>
</dbReference>
<keyword evidence="11" id="KW-1185">Reference proteome</keyword>
<keyword evidence="5 10" id="KW-0031">Aminopeptidase</keyword>
<dbReference type="EMBL" id="CP019384">
    <property type="protein sequence ID" value="QAT17308.1"/>
    <property type="molecule type" value="Genomic_DNA"/>
</dbReference>